<feature type="transmembrane region" description="Helical" evidence="8">
    <location>
        <begin position="20"/>
        <end position="38"/>
    </location>
</feature>
<evidence type="ECO:0000256" key="7">
    <source>
        <dbReference type="ARBA" id="ARBA00023136"/>
    </source>
</evidence>
<dbReference type="Proteomes" id="UP001314681">
    <property type="component" value="Unassembled WGS sequence"/>
</dbReference>
<comment type="subcellular location">
    <subcellularLocation>
        <location evidence="1">Cell membrane</location>
        <topology evidence="1">Multi-pass membrane protein</topology>
    </subcellularLocation>
</comment>
<name>A0ABS6K7L8_9FIRM</name>
<feature type="transmembrane region" description="Helical" evidence="8">
    <location>
        <begin position="45"/>
        <end position="72"/>
    </location>
</feature>
<dbReference type="PANTHER" id="PTHR34979:SF1">
    <property type="entry name" value="INNER MEMBRANE PROTEIN YGAZ"/>
    <property type="match status" value="1"/>
</dbReference>
<gene>
    <name evidence="9" type="ORF">KTH90_10820</name>
</gene>
<proteinExistence type="inferred from homology"/>
<keyword evidence="6 8" id="KW-1133">Transmembrane helix</keyword>
<evidence type="ECO:0000256" key="8">
    <source>
        <dbReference type="SAM" id="Phobius"/>
    </source>
</evidence>
<evidence type="ECO:0000256" key="4">
    <source>
        <dbReference type="ARBA" id="ARBA00022475"/>
    </source>
</evidence>
<sequence>MSNEKKAVLRIACKAAFPHTIPVLTGYIFLGMAFGILLNSKGYSAWWALLMSGLIYAGSMQFVAIELLASIFNPIQTVIMSLVVNARHLFYGISMLDKFKDIGKKKGYMIFGLTDETFSLLCGAKTPDGVDENWFRFFITLLDQAYWVLGSVLGGVIGSMFKFNTQGIDFVMTALFIVIYLDQWKSTKDHFPAIAGVIVTVLCLIIFKADNFLIPSMIGILLVLALYKKVYDRKGENI</sequence>
<evidence type="ECO:0000313" key="10">
    <source>
        <dbReference type="Proteomes" id="UP001314681"/>
    </source>
</evidence>
<keyword evidence="5 8" id="KW-0812">Transmembrane</keyword>
<keyword evidence="10" id="KW-1185">Reference proteome</keyword>
<evidence type="ECO:0000256" key="3">
    <source>
        <dbReference type="ARBA" id="ARBA00022448"/>
    </source>
</evidence>
<dbReference type="Pfam" id="PF03591">
    <property type="entry name" value="AzlC"/>
    <property type="match status" value="1"/>
</dbReference>
<keyword evidence="3" id="KW-0813">Transport</keyword>
<dbReference type="PANTHER" id="PTHR34979">
    <property type="entry name" value="INNER MEMBRANE PROTEIN YGAZ"/>
    <property type="match status" value="1"/>
</dbReference>
<keyword evidence="7 8" id="KW-0472">Membrane</keyword>
<comment type="caution">
    <text evidence="9">The sequence shown here is derived from an EMBL/GenBank/DDBJ whole genome shotgun (WGS) entry which is preliminary data.</text>
</comment>
<comment type="similarity">
    <text evidence="2">Belongs to the AzlC family.</text>
</comment>
<organism evidence="9 10">
    <name type="scientific">Diplocloster modestus</name>
    <dbReference type="NCBI Taxonomy" id="2850322"/>
    <lineage>
        <taxon>Bacteria</taxon>
        <taxon>Bacillati</taxon>
        <taxon>Bacillota</taxon>
        <taxon>Clostridia</taxon>
        <taxon>Lachnospirales</taxon>
        <taxon>Lachnospiraceae</taxon>
        <taxon>Diplocloster</taxon>
    </lineage>
</organism>
<feature type="transmembrane region" description="Helical" evidence="8">
    <location>
        <begin position="191"/>
        <end position="207"/>
    </location>
</feature>
<evidence type="ECO:0000256" key="5">
    <source>
        <dbReference type="ARBA" id="ARBA00022692"/>
    </source>
</evidence>
<dbReference type="EMBL" id="JAHQCX010000006">
    <property type="protein sequence ID" value="MBU9726505.1"/>
    <property type="molecule type" value="Genomic_DNA"/>
</dbReference>
<keyword evidence="4" id="KW-1003">Cell membrane</keyword>
<feature type="transmembrane region" description="Helical" evidence="8">
    <location>
        <begin position="145"/>
        <end position="161"/>
    </location>
</feature>
<protein>
    <submittedName>
        <fullName evidence="9">AzlC family ABC transporter permease</fullName>
    </submittedName>
</protein>
<accession>A0ABS6K7L8</accession>
<dbReference type="RefSeq" id="WP_158352428.1">
    <property type="nucleotide sequence ID" value="NZ_JAHQCX010000006.1"/>
</dbReference>
<evidence type="ECO:0000313" key="9">
    <source>
        <dbReference type="EMBL" id="MBU9726505.1"/>
    </source>
</evidence>
<evidence type="ECO:0000256" key="2">
    <source>
        <dbReference type="ARBA" id="ARBA00010735"/>
    </source>
</evidence>
<evidence type="ECO:0000256" key="6">
    <source>
        <dbReference type="ARBA" id="ARBA00022989"/>
    </source>
</evidence>
<reference evidence="9 10" key="1">
    <citation type="submission" date="2021-06" db="EMBL/GenBank/DDBJ databases">
        <title>Description of novel taxa of the family Lachnospiraceae.</title>
        <authorList>
            <person name="Chaplin A.V."/>
            <person name="Sokolova S.R."/>
            <person name="Pikina A.P."/>
            <person name="Korzhanova M."/>
            <person name="Belova V."/>
            <person name="Korostin D."/>
            <person name="Efimov B.A."/>
        </authorList>
    </citation>
    <scope>NUCLEOTIDE SEQUENCE [LARGE SCALE GENOMIC DNA]</scope>
    <source>
        <strain evidence="9 10">ASD4241</strain>
    </source>
</reference>
<evidence type="ECO:0000256" key="1">
    <source>
        <dbReference type="ARBA" id="ARBA00004651"/>
    </source>
</evidence>
<dbReference type="InterPro" id="IPR011606">
    <property type="entry name" value="Brnchd-chn_aa_trnsp_permease"/>
</dbReference>
<feature type="transmembrane region" description="Helical" evidence="8">
    <location>
        <begin position="78"/>
        <end position="96"/>
    </location>
</feature>